<keyword evidence="2" id="KW-1185">Reference proteome</keyword>
<organism evidence="1 2">
    <name type="scientific">Staurois parvus</name>
    <dbReference type="NCBI Taxonomy" id="386267"/>
    <lineage>
        <taxon>Eukaryota</taxon>
        <taxon>Metazoa</taxon>
        <taxon>Chordata</taxon>
        <taxon>Craniata</taxon>
        <taxon>Vertebrata</taxon>
        <taxon>Euteleostomi</taxon>
        <taxon>Amphibia</taxon>
        <taxon>Batrachia</taxon>
        <taxon>Anura</taxon>
        <taxon>Neobatrachia</taxon>
        <taxon>Ranoidea</taxon>
        <taxon>Ranidae</taxon>
        <taxon>Staurois</taxon>
    </lineage>
</organism>
<feature type="non-terminal residue" evidence="1">
    <location>
        <position position="1"/>
    </location>
</feature>
<reference evidence="1" key="1">
    <citation type="submission" date="2023-05" db="EMBL/GenBank/DDBJ databases">
        <authorList>
            <person name="Stuckert A."/>
        </authorList>
    </citation>
    <scope>NUCLEOTIDE SEQUENCE</scope>
</reference>
<comment type="caution">
    <text evidence="1">The sequence shown here is derived from an EMBL/GenBank/DDBJ whole genome shotgun (WGS) entry which is preliminary data.</text>
</comment>
<proteinExistence type="predicted"/>
<dbReference type="Proteomes" id="UP001162483">
    <property type="component" value="Unassembled WGS sequence"/>
</dbReference>
<sequence length="56" mass="5903">VSLIAAVAKQCPSSPFKWPGSVPDRHSVPDRRTSGPAVSLITEVSMIATQVAQQCP</sequence>
<evidence type="ECO:0000313" key="1">
    <source>
        <dbReference type="EMBL" id="CAI9543665.1"/>
    </source>
</evidence>
<protein>
    <submittedName>
        <fullName evidence="1">Uncharacterized protein</fullName>
    </submittedName>
</protein>
<name>A0ABN9B7V9_9NEOB</name>
<dbReference type="EMBL" id="CATNWA010002754">
    <property type="protein sequence ID" value="CAI9543665.1"/>
    <property type="molecule type" value="Genomic_DNA"/>
</dbReference>
<evidence type="ECO:0000313" key="2">
    <source>
        <dbReference type="Proteomes" id="UP001162483"/>
    </source>
</evidence>
<gene>
    <name evidence="1" type="ORF">SPARVUS_LOCUS2341238</name>
</gene>
<accession>A0ABN9B7V9</accession>